<evidence type="ECO:0000259" key="1">
    <source>
        <dbReference type="Pfam" id="PF00425"/>
    </source>
</evidence>
<feature type="domain" description="Chorismate-utilising enzyme C-terminal" evidence="1">
    <location>
        <begin position="138"/>
        <end position="390"/>
    </location>
</feature>
<keyword evidence="3" id="KW-1185">Reference proteome</keyword>
<protein>
    <submittedName>
        <fullName evidence="2">Isochorismate synthase</fullName>
    </submittedName>
</protein>
<dbReference type="RefSeq" id="WP_338229348.1">
    <property type="nucleotide sequence ID" value="NZ_BTPE01000010.1"/>
</dbReference>
<dbReference type="Gene3D" id="3.60.120.10">
    <property type="entry name" value="Anthranilate synthase"/>
    <property type="match status" value="1"/>
</dbReference>
<proteinExistence type="predicted"/>
<gene>
    <name evidence="2" type="ORF">Ataiwa_27950</name>
</gene>
<dbReference type="PANTHER" id="PTHR42839:SF2">
    <property type="entry name" value="ISOCHORISMATE SYNTHASE ENTC"/>
    <property type="match status" value="1"/>
</dbReference>
<dbReference type="Pfam" id="PF00425">
    <property type="entry name" value="Chorismate_bind"/>
    <property type="match status" value="1"/>
</dbReference>
<sequence>MSITATGNQISKAEVLNALFLKGLDSGGAFALWRKPKSSKLEFIQDDQSEPIRVNLELENLSAGFLVHPFADQEDKKAYFIQASRYFSVHLDSVSSEIEIPEWLSTELGEEESKIRIAELIRNRSFSQLEPAGECDQKAHFLDLVEKGIQAIDSGLLEKIVPARTRLIDLPETFDLAQTFTRLLEAYPNSFVNFFHIPGVGTWIGASPEVLIETKGDQFYTMSLAGTQPARGENPLKSAAWTQKEIEEQAMVSRYIVDCFKKIRLREYEEHGPKTVLAGNLLHLRSDFRVNMKSTNFPNLGTVMLELLHPTSAVCGMPRKEAHDFLQTHEGFDRSFFAGFLGPVNIQEETSIYVNLRTANLQGEKAILFAGAGVTEDSDPEMEWEETELKCNIIGKFLQNPFD</sequence>
<evidence type="ECO:0000313" key="3">
    <source>
        <dbReference type="Proteomes" id="UP001307705"/>
    </source>
</evidence>
<organism evidence="2 3">
    <name type="scientific">Algoriphagus taiwanensis</name>
    <dbReference type="NCBI Taxonomy" id="1445656"/>
    <lineage>
        <taxon>Bacteria</taxon>
        <taxon>Pseudomonadati</taxon>
        <taxon>Bacteroidota</taxon>
        <taxon>Cytophagia</taxon>
        <taxon>Cytophagales</taxon>
        <taxon>Cyclobacteriaceae</taxon>
        <taxon>Algoriphagus</taxon>
    </lineage>
</organism>
<dbReference type="SUPFAM" id="SSF56322">
    <property type="entry name" value="ADC synthase"/>
    <property type="match status" value="1"/>
</dbReference>
<dbReference type="EMBL" id="BTPE01000010">
    <property type="protein sequence ID" value="GMQ34522.1"/>
    <property type="molecule type" value="Genomic_DNA"/>
</dbReference>
<dbReference type="Proteomes" id="UP001307705">
    <property type="component" value="Unassembled WGS sequence"/>
</dbReference>
<dbReference type="InterPro" id="IPR005801">
    <property type="entry name" value="ADC_synthase"/>
</dbReference>
<comment type="caution">
    <text evidence="2">The sequence shown here is derived from an EMBL/GenBank/DDBJ whole genome shotgun (WGS) entry which is preliminary data.</text>
</comment>
<reference evidence="2 3" key="1">
    <citation type="submission" date="2023-08" db="EMBL/GenBank/DDBJ databases">
        <title>Draft genome sequence of Algoriphagus taiwanensis.</title>
        <authorList>
            <person name="Takatani N."/>
            <person name="Hosokawa M."/>
            <person name="Sawabe T."/>
        </authorList>
    </citation>
    <scope>NUCLEOTIDE SEQUENCE [LARGE SCALE GENOMIC DNA]</scope>
    <source>
        <strain evidence="2 3">JCM 19755</strain>
    </source>
</reference>
<accession>A0ABQ6Q6B8</accession>
<name>A0ABQ6Q6B8_9BACT</name>
<evidence type="ECO:0000313" key="2">
    <source>
        <dbReference type="EMBL" id="GMQ34522.1"/>
    </source>
</evidence>
<dbReference type="InterPro" id="IPR015890">
    <property type="entry name" value="Chorismate_C"/>
</dbReference>
<dbReference type="PANTHER" id="PTHR42839">
    <property type="entry name" value="ISOCHORISMATE SYNTHASE ENTC"/>
    <property type="match status" value="1"/>
</dbReference>